<reference evidence="2 3" key="1">
    <citation type="journal article" date="2015" name="Sci. Rep.">
        <title>Chromosome-level genome map provides insights into diverse defense mechanisms in the medicinal fungus Ganoderma sinense.</title>
        <authorList>
            <person name="Zhu Y."/>
            <person name="Xu J."/>
            <person name="Sun C."/>
            <person name="Zhou S."/>
            <person name="Xu H."/>
            <person name="Nelson D.R."/>
            <person name="Qian J."/>
            <person name="Song J."/>
            <person name="Luo H."/>
            <person name="Xiang L."/>
            <person name="Li Y."/>
            <person name="Xu Z."/>
            <person name="Ji A."/>
            <person name="Wang L."/>
            <person name="Lu S."/>
            <person name="Hayward A."/>
            <person name="Sun W."/>
            <person name="Li X."/>
            <person name="Schwartz D.C."/>
            <person name="Wang Y."/>
            <person name="Chen S."/>
        </authorList>
    </citation>
    <scope>NUCLEOTIDE SEQUENCE [LARGE SCALE GENOMIC DNA]</scope>
    <source>
        <strain evidence="2 3">ZZ0214-1</strain>
    </source>
</reference>
<feature type="compositionally biased region" description="Low complexity" evidence="1">
    <location>
        <begin position="661"/>
        <end position="670"/>
    </location>
</feature>
<feature type="compositionally biased region" description="Low complexity" evidence="1">
    <location>
        <begin position="586"/>
        <end position="598"/>
    </location>
</feature>
<dbReference type="EMBL" id="AYKW01000067">
    <property type="protein sequence ID" value="PIL23669.1"/>
    <property type="molecule type" value="Genomic_DNA"/>
</dbReference>
<evidence type="ECO:0000313" key="2">
    <source>
        <dbReference type="EMBL" id="PIL23669.1"/>
    </source>
</evidence>
<name>A0A2G8RQ86_9APHY</name>
<sequence>MGRQTWATDEQVTWLSGHKKGFVEAQAESTTRTFFNSTLELYVQKWPVGDPTPTKLLDADGDVEKAKKGKLLKLRQRIEWWIHNRNRLNAMNGGKGKTPVLSLACKKVQMMTLYQAYMHLFPRRVMPQLKAAYQKYLENVKEGEKVRHFWSLVTEEGPRLLQDELDDVKEQVEEYRQHHYQEQIPTPITFEDLMKEGLVEGQKKVAALQNSINLLACTGLEALKAIEDQMGFKGTIILSGPNPETGRIVTLVIHHGSTTQLDNIWPEATDDWATVQKSFDSFITRCFPPELPTQLKKLFNGEVEDLPSETPTAGTPAATPVPSINAPPALPAIPALPASPTPDATTLPEALTSSTVQSPPNATLVDENSETADLTVAEQRNTPPLSYDDEIRACHSRNLRIWKAMEKFKVSADEAGKIVDEGGDLKVEEPEWIGEGRDHLLEASKEDWWWELIEAWCTLEAALKYPQGARHCLGTKFCPEEVKNWINRGQNYAKPSKIKTLAKFGDNVDAAWPLLRSAPRDDSEWSEVRKGSCNGIFMVLVCLSWWLHAVQDSGDVGNMADLRDAVEDVKWVLLQITPAGTVPKASTTSSVPITSSSPSSPPPPITSSSQPIVSESTPPSSESALSPSLAAPTVAEPPTSSSASSTPIPPPLVPTSIEATSPDVVASGSPAPVPPSARSDTDGPSPLPVGVPSPVPLLPTGTDMAMSGSQPDPRHLLSPPAVSGLATSTATATPPMENPPVETPQAGNSVTDHGCPLLPSPATENPSAAPVLHESSKRSLAIPFAKSTAPPSESTPTPGPVDALRAEFVAAVLAPVNSSEAAGGSSEVSTSLKRPPSEGLNGAPAVKKTKESE</sequence>
<dbReference type="Proteomes" id="UP000230002">
    <property type="component" value="Unassembled WGS sequence"/>
</dbReference>
<protein>
    <submittedName>
        <fullName evidence="2">Uncharacterized protein</fullName>
    </submittedName>
</protein>
<evidence type="ECO:0000256" key="1">
    <source>
        <dbReference type="SAM" id="MobiDB-lite"/>
    </source>
</evidence>
<organism evidence="2 3">
    <name type="scientific">Ganoderma sinense ZZ0214-1</name>
    <dbReference type="NCBI Taxonomy" id="1077348"/>
    <lineage>
        <taxon>Eukaryota</taxon>
        <taxon>Fungi</taxon>
        <taxon>Dikarya</taxon>
        <taxon>Basidiomycota</taxon>
        <taxon>Agaricomycotina</taxon>
        <taxon>Agaricomycetes</taxon>
        <taxon>Polyporales</taxon>
        <taxon>Polyporaceae</taxon>
        <taxon>Ganoderma</taxon>
    </lineage>
</organism>
<dbReference type="PANTHER" id="PTHR33472">
    <property type="entry name" value="OS01G0106600 PROTEIN"/>
    <property type="match status" value="1"/>
</dbReference>
<comment type="caution">
    <text evidence="2">The sequence shown here is derived from an EMBL/GenBank/DDBJ whole genome shotgun (WGS) entry which is preliminary data.</text>
</comment>
<feature type="compositionally biased region" description="Low complexity" evidence="1">
    <location>
        <begin position="818"/>
        <end position="831"/>
    </location>
</feature>
<feature type="region of interest" description="Disordered" evidence="1">
    <location>
        <begin position="305"/>
        <end position="362"/>
    </location>
</feature>
<feature type="compositionally biased region" description="Low complexity" evidence="1">
    <location>
        <begin position="310"/>
        <end position="342"/>
    </location>
</feature>
<evidence type="ECO:0000313" key="3">
    <source>
        <dbReference type="Proteomes" id="UP000230002"/>
    </source>
</evidence>
<dbReference type="OrthoDB" id="2803783at2759"/>
<dbReference type="AlphaFoldDB" id="A0A2G8RQ86"/>
<gene>
    <name evidence="2" type="ORF">GSI_13418</name>
</gene>
<feature type="compositionally biased region" description="Low complexity" evidence="1">
    <location>
        <begin position="606"/>
        <end position="646"/>
    </location>
</feature>
<dbReference type="PANTHER" id="PTHR33472:SF28">
    <property type="entry name" value="BROMO AND FHA DOMAIN-CONTAINING PROTEIN DDB_G0267958"/>
    <property type="match status" value="1"/>
</dbReference>
<keyword evidence="3" id="KW-1185">Reference proteome</keyword>
<feature type="compositionally biased region" description="Pro residues" evidence="1">
    <location>
        <begin position="685"/>
        <end position="697"/>
    </location>
</feature>
<accession>A0A2G8RQ86</accession>
<feature type="region of interest" description="Disordered" evidence="1">
    <location>
        <begin position="582"/>
        <end position="802"/>
    </location>
</feature>
<proteinExistence type="predicted"/>
<feature type="region of interest" description="Disordered" evidence="1">
    <location>
        <begin position="818"/>
        <end position="853"/>
    </location>
</feature>
<feature type="compositionally biased region" description="Polar residues" evidence="1">
    <location>
        <begin position="351"/>
        <end position="361"/>
    </location>
</feature>
<feature type="compositionally biased region" description="Low complexity" evidence="1">
    <location>
        <begin position="787"/>
        <end position="796"/>
    </location>
</feature>